<feature type="region of interest" description="Disordered" evidence="1">
    <location>
        <begin position="1"/>
        <end position="37"/>
    </location>
</feature>
<dbReference type="RefSeq" id="WP_239133881.1">
    <property type="nucleotide sequence ID" value="NZ_BONZ01000048.1"/>
</dbReference>
<dbReference type="SUPFAM" id="SSF48208">
    <property type="entry name" value="Six-hairpin glycosidases"/>
    <property type="match status" value="1"/>
</dbReference>
<evidence type="ECO:0000256" key="1">
    <source>
        <dbReference type="SAM" id="MobiDB-lite"/>
    </source>
</evidence>
<dbReference type="AlphaFoldDB" id="A0A8J3QUR0"/>
<name>A0A8J3QUR0_9ACTN</name>
<sequence>MAGQNSAGRRATPADPMPGVTIDESMPSTEGRKLPPELGPDAVAILESRTFMYSDGIGDIQGGTIGGLVHSDTRLLNKWLLTINGARPLAVQAQLIEHYWAAFYLTNPPLAGLNPYSVGIHRQRLLGDALRERIELRSFLNEPLDLELRVSVGNDFADIFEIKDRVRDRSSEIVREHSEDDCRLRFGYRSGDFEAHTTVDAQPPADLIDGDDLVWRLRLAPGEQWECELDVPLEFGPSETRPPARTFGGNLEAPADDPVSIWRKKIVHLRSDSQLITRIVETTGRDMIALRMAGIVFDEEVRLPAAGLPWFLSLFGRDTIITAYQALSFGPFLARASLLTLAKKQGQECNGFRDEEPGKIMHEYRDGELTRLGHKPHNPYYGSADSTPLWLILLSEYWRWTGDEDLVRDLRDPAMAALNWIDEYGDRDGDGYVEYQTRSSAGLGNQCWRDSWDGVQYANGSIPVLPIATCETQGYVYDAKLRVAELADGPLADPELATRLREQAATLRDQFNRDFWIDGRGGYYAIGLDGDKHHIDSLTSNIGHLLWSGIVPPERAQPIVDRLMSEELFSGWGVRTMSTLDVGYNPIGYHHGTVWPHDNSIIAAGLARYGYRDEANRITMALFEAAEHSGYRLPETLSGHPREATRFPVRYPTACNPQAWASAAPMLFLKSMVGLAARNGRVEIDPRVPDEVGEIVLEGVYTCGSRWNITAAGTSGRVERA</sequence>
<reference evidence="4" key="1">
    <citation type="submission" date="2021-01" db="EMBL/GenBank/DDBJ databases">
        <title>Whole genome shotgun sequence of Rugosimonospora africana NBRC 104875.</title>
        <authorList>
            <person name="Komaki H."/>
            <person name="Tamura T."/>
        </authorList>
    </citation>
    <scope>NUCLEOTIDE SEQUENCE</scope>
    <source>
        <strain evidence="4">NBRC 104875</strain>
    </source>
</reference>
<dbReference type="InterPro" id="IPR008928">
    <property type="entry name" value="6-hairpin_glycosidase_sf"/>
</dbReference>
<dbReference type="Proteomes" id="UP000642748">
    <property type="component" value="Unassembled WGS sequence"/>
</dbReference>
<organism evidence="4 5">
    <name type="scientific">Rugosimonospora africana</name>
    <dbReference type="NCBI Taxonomy" id="556532"/>
    <lineage>
        <taxon>Bacteria</taxon>
        <taxon>Bacillati</taxon>
        <taxon>Actinomycetota</taxon>
        <taxon>Actinomycetes</taxon>
        <taxon>Micromonosporales</taxon>
        <taxon>Micromonosporaceae</taxon>
        <taxon>Rugosimonospora</taxon>
    </lineage>
</organism>
<evidence type="ECO:0000259" key="2">
    <source>
        <dbReference type="Pfam" id="PF14742"/>
    </source>
</evidence>
<evidence type="ECO:0000259" key="3">
    <source>
        <dbReference type="Pfam" id="PF22422"/>
    </source>
</evidence>
<dbReference type="GO" id="GO:0005975">
    <property type="term" value="P:carbohydrate metabolic process"/>
    <property type="evidence" value="ECO:0007669"/>
    <property type="project" value="InterPro"/>
</dbReference>
<dbReference type="Pfam" id="PF22422">
    <property type="entry name" value="MGH1-like_GH"/>
    <property type="match status" value="1"/>
</dbReference>
<dbReference type="InterPro" id="IPR012341">
    <property type="entry name" value="6hp_glycosidase-like_sf"/>
</dbReference>
<feature type="domain" description="Putative glycogen debranching enzyme N-terminal" evidence="2">
    <location>
        <begin position="47"/>
        <end position="229"/>
    </location>
</feature>
<dbReference type="Gene3D" id="1.50.10.10">
    <property type="match status" value="1"/>
</dbReference>
<dbReference type="Pfam" id="PF14742">
    <property type="entry name" value="GDE_N_bis"/>
    <property type="match status" value="1"/>
</dbReference>
<comment type="caution">
    <text evidence="4">The sequence shown here is derived from an EMBL/GenBank/DDBJ whole genome shotgun (WGS) entry which is preliminary data.</text>
</comment>
<evidence type="ECO:0000313" key="5">
    <source>
        <dbReference type="Proteomes" id="UP000642748"/>
    </source>
</evidence>
<dbReference type="InterPro" id="IPR032856">
    <property type="entry name" value="GDE_N_bis"/>
</dbReference>
<proteinExistence type="predicted"/>
<protein>
    <submittedName>
        <fullName evidence="4">Amylo-alpha-1,6-glucosidase</fullName>
    </submittedName>
</protein>
<accession>A0A8J3QUR0</accession>
<gene>
    <name evidence="4" type="ORF">Raf01_50010</name>
</gene>
<feature type="domain" description="Mannosylglycerate hydrolase MGH1-like glycoside hydrolase" evidence="3">
    <location>
        <begin position="377"/>
        <end position="629"/>
    </location>
</feature>
<dbReference type="InterPro" id="IPR054491">
    <property type="entry name" value="MGH1-like_GH"/>
</dbReference>
<dbReference type="EMBL" id="BONZ01000048">
    <property type="protein sequence ID" value="GIH16829.1"/>
    <property type="molecule type" value="Genomic_DNA"/>
</dbReference>
<keyword evidence="5" id="KW-1185">Reference proteome</keyword>
<evidence type="ECO:0000313" key="4">
    <source>
        <dbReference type="EMBL" id="GIH16829.1"/>
    </source>
</evidence>